<dbReference type="InterPro" id="IPR005094">
    <property type="entry name" value="Endonuclease_MobA/VirD2"/>
</dbReference>
<evidence type="ECO:0000256" key="1">
    <source>
        <dbReference type="SAM" id="Coils"/>
    </source>
</evidence>
<protein>
    <recommendedName>
        <fullName evidence="3">MobA/VirD2-like nuclease domain-containing protein</fullName>
    </recommendedName>
</protein>
<evidence type="ECO:0000259" key="3">
    <source>
        <dbReference type="Pfam" id="PF03432"/>
    </source>
</evidence>
<feature type="region of interest" description="Disordered" evidence="2">
    <location>
        <begin position="874"/>
        <end position="947"/>
    </location>
</feature>
<feature type="domain" description="MobA/VirD2-like nuclease" evidence="3">
    <location>
        <begin position="27"/>
        <end position="140"/>
    </location>
</feature>
<evidence type="ECO:0000313" key="5">
    <source>
        <dbReference type="Proteomes" id="UP000279959"/>
    </source>
</evidence>
<dbReference type="KEGG" id="sami:SAMIE_1017520"/>
<feature type="region of interest" description="Disordered" evidence="2">
    <location>
        <begin position="1018"/>
        <end position="1037"/>
    </location>
</feature>
<dbReference type="Proteomes" id="UP000279959">
    <property type="component" value="Chromosome"/>
</dbReference>
<keyword evidence="1" id="KW-0175">Coiled coil</keyword>
<organism evidence="4 5">
    <name type="scientific">Sphingobium amiense</name>
    <dbReference type="NCBI Taxonomy" id="135719"/>
    <lineage>
        <taxon>Bacteria</taxon>
        <taxon>Pseudomonadati</taxon>
        <taxon>Pseudomonadota</taxon>
        <taxon>Alphaproteobacteria</taxon>
        <taxon>Sphingomonadales</taxon>
        <taxon>Sphingomonadaceae</taxon>
        <taxon>Sphingobium</taxon>
    </lineage>
</organism>
<reference evidence="4 5" key="1">
    <citation type="submission" date="2018-05" db="EMBL/GenBank/DDBJ databases">
        <title>Complete Genome Sequence of the Nonylphenol-Degrading Bacterium Sphingobium amiense DSM 16289T.</title>
        <authorList>
            <person name="Ootsuka M."/>
            <person name="Nishizawa T."/>
            <person name="Ohta H."/>
        </authorList>
    </citation>
    <scope>NUCLEOTIDE SEQUENCE [LARGE SCALE GENOMIC DNA]</scope>
    <source>
        <strain evidence="4 5">DSM 16289</strain>
    </source>
</reference>
<dbReference type="Pfam" id="PF03432">
    <property type="entry name" value="Relaxase"/>
    <property type="match status" value="1"/>
</dbReference>
<evidence type="ECO:0000256" key="2">
    <source>
        <dbReference type="SAM" id="MobiDB-lite"/>
    </source>
</evidence>
<dbReference type="RefSeq" id="WP_066703091.1">
    <property type="nucleotide sequence ID" value="NZ_AP018664.1"/>
</dbReference>
<dbReference type="EMBL" id="AP018664">
    <property type="protein sequence ID" value="BBD98251.1"/>
    <property type="molecule type" value="Genomic_DNA"/>
</dbReference>
<feature type="coiled-coil region" evidence="1">
    <location>
        <begin position="433"/>
        <end position="460"/>
    </location>
</feature>
<feature type="compositionally biased region" description="Basic and acidic residues" evidence="2">
    <location>
        <begin position="882"/>
        <end position="892"/>
    </location>
</feature>
<gene>
    <name evidence="4" type="ORF">SAMIE_1017520</name>
</gene>
<keyword evidence="5" id="KW-1185">Reference proteome</keyword>
<evidence type="ECO:0000313" key="4">
    <source>
        <dbReference type="EMBL" id="BBD98251.1"/>
    </source>
</evidence>
<proteinExistence type="predicted"/>
<sequence length="1037" mass="116519">MIIKVVRGSCFGGVIDYVTRRGKYAGQADARVLEAPGLFDHRTFAAQLAYDAARDPRRSKPVVHLIARAERSLTDAQYSELGNRMLKVARLEGRAHIKVVHDEPDDHEDNGHLHLVVCEVDDEGKVPARFLWDKVNRREVTAEAARHMPKRSVEGRAWDSQLAWRLTALAREIELEWGLRQLSSKRAARNSDEPQISRAQQEHLTRTGLVPLQDRFFHEVRHALALPTWEERAAALAVHALVLRPHEVKGRVRGLMVQSINNSKDAVKVSAFDLGGMQKLDASADMPFLTWHPEYKAAVNLRKTNIESRNDHWRATQRQFHLHYQHWQAAQKRRNLAFNQYKRARARIIAEFDARLSDEPDKFLHRDIRAERSGELALIKADRDFALLEAGPKAARPTFADFVAQRADQGDAAAAEVRKDLLSKTSETRRQALDEHRAQIAKLAEAARAIRADAARLRAQLSGLVANLRDSVEPARKQAVRIQAAALHRSKMTGWKLARKARDLAKRLIERLDSAGHRIRVVHGRVIIDRFQPEREAQELISDPAHLLIFQIAAERQSLAIRSLCDAVGGSAALGMRDGRMAIDIAALPAGVHAHLRWQGEPEVRAVLGDLHERHEQERTRAAAEFQAEKNRGMSGALAAHRLKAQATAARVADLRAKLVAAAQERQEDSYATAIYLSAWRSALQDFPVSQMIDERQARTIEIGAIKEVLNDKACYGEHVVRKVIAARTPATAILGSDARPTDWADTMLNAALEQPDIKRRADENRVRAAEEAEMSSRFSVLDRMERAAREESASDGSWANLYSEILPKRPVDLAADRHDLYRSIDREIAAKLLQQGLPWTDVRHSFARLSPLSSDLPGGVPFKDHVDATMAESVAELPPAEQRKREAERRSWIRQMRPSRSDGNPVETHISLPMQLPTAPTALPSSIDAPRPRQAPTRAARRDVVQQRQDTGRFFAPDGQPHGPLKELLEDIQQNRGDYKLRDGQLIAPGWADDDQKSLQILQEHSNIGALLKRAFEQGKGKARDPRSARPAELER</sequence>
<name>A0A494W242_9SPHN</name>
<accession>A0A494W242</accession>
<dbReference type="AlphaFoldDB" id="A0A494W242"/>